<feature type="signal peptide" evidence="3">
    <location>
        <begin position="1"/>
        <end position="30"/>
    </location>
</feature>
<evidence type="ECO:0000256" key="1">
    <source>
        <dbReference type="ARBA" id="ARBA00005964"/>
    </source>
</evidence>
<proteinExistence type="inferred from homology"/>
<dbReference type="PANTHER" id="PTHR11559">
    <property type="entry name" value="CARBOXYLESTERASE"/>
    <property type="match status" value="1"/>
</dbReference>
<dbReference type="Proteomes" id="UP000026941">
    <property type="component" value="Unassembled WGS sequence"/>
</dbReference>
<dbReference type="GO" id="GO:0016787">
    <property type="term" value="F:hydrolase activity"/>
    <property type="evidence" value="ECO:0007669"/>
    <property type="project" value="UniProtKB-KW"/>
</dbReference>
<dbReference type="Gene3D" id="3.40.50.1820">
    <property type="entry name" value="alpha/beta hydrolase"/>
    <property type="match status" value="1"/>
</dbReference>
<feature type="chain" id="PRO_5041517419" description="Carboxylic ester hydrolase" evidence="3">
    <location>
        <begin position="31"/>
        <end position="525"/>
    </location>
</feature>
<reference evidence="5 6" key="1">
    <citation type="submission" date="2014-05" db="EMBL/GenBank/DDBJ databases">
        <title>Whole genome shotgun sequence of Rhizobium rhizogenes NBRC 13257.</title>
        <authorList>
            <person name="Katano-Makiyama Y."/>
            <person name="Hosoyama A."/>
            <person name="Hashimoto M."/>
            <person name="Hosoyama Y."/>
            <person name="Noguchi M."/>
            <person name="Tsuchikane K."/>
            <person name="Kimura A."/>
            <person name="Ohji S."/>
            <person name="Ichikawa N."/>
            <person name="Yamazoe A."/>
            <person name="Fujita N."/>
        </authorList>
    </citation>
    <scope>NUCLEOTIDE SEQUENCE [LARGE SCALE GENOMIC DNA]</scope>
    <source>
        <strain evidence="5 6">NBRC 13257</strain>
    </source>
</reference>
<name>A0AA87U668_RHIRH</name>
<dbReference type="InterPro" id="IPR019826">
    <property type="entry name" value="Carboxylesterase_B_AS"/>
</dbReference>
<protein>
    <recommendedName>
        <fullName evidence="3">Carboxylic ester hydrolase</fullName>
        <ecNumber evidence="3">3.1.1.-</ecNumber>
    </recommendedName>
</protein>
<dbReference type="InterPro" id="IPR029058">
    <property type="entry name" value="AB_hydrolase_fold"/>
</dbReference>
<comment type="similarity">
    <text evidence="1 3">Belongs to the type-B carboxylesterase/lipase family.</text>
</comment>
<dbReference type="EMBL" id="BAYX01000011">
    <property type="protein sequence ID" value="GAJ95441.1"/>
    <property type="molecule type" value="Genomic_DNA"/>
</dbReference>
<evidence type="ECO:0000259" key="4">
    <source>
        <dbReference type="Pfam" id="PF00135"/>
    </source>
</evidence>
<evidence type="ECO:0000313" key="6">
    <source>
        <dbReference type="Proteomes" id="UP000026941"/>
    </source>
</evidence>
<comment type="caution">
    <text evidence="5">The sequence shown here is derived from an EMBL/GenBank/DDBJ whole genome shotgun (WGS) entry which is preliminary data.</text>
</comment>
<dbReference type="AlphaFoldDB" id="A0AA87U668"/>
<evidence type="ECO:0000313" key="5">
    <source>
        <dbReference type="EMBL" id="GAJ95441.1"/>
    </source>
</evidence>
<dbReference type="EC" id="3.1.1.-" evidence="3"/>
<dbReference type="InterPro" id="IPR002018">
    <property type="entry name" value="CarbesteraseB"/>
</dbReference>
<evidence type="ECO:0000256" key="3">
    <source>
        <dbReference type="RuleBase" id="RU361235"/>
    </source>
</evidence>
<organism evidence="5 6">
    <name type="scientific">Rhizobium rhizogenes NBRC 13257</name>
    <dbReference type="NCBI Taxonomy" id="1220581"/>
    <lineage>
        <taxon>Bacteria</taxon>
        <taxon>Pseudomonadati</taxon>
        <taxon>Pseudomonadota</taxon>
        <taxon>Alphaproteobacteria</taxon>
        <taxon>Hyphomicrobiales</taxon>
        <taxon>Rhizobiaceae</taxon>
        <taxon>Rhizobium/Agrobacterium group</taxon>
        <taxon>Rhizobium</taxon>
    </lineage>
</organism>
<gene>
    <name evidence="5" type="ORF">RRH01S_11_03490</name>
</gene>
<sequence length="525" mass="56568">MIRRIIDNSRPAAQAAVALAMLLAGGQALAAEVSSPDGVYIGTEAKGLHLYRGIAYAKPPLGKLRWAAPEPIDKMTTPFHANKSGNECVQLATFWRPGKPASWTEDCLNLSVYTPAKAGTNLPVMVGFHGGGWVNGSKTDWDPKELARAGYVVVTVNYRLGALGYLALPEFDSESRDKQSSGNYGDLDKIEALRWIHKNIKAFGGNPEQVTIGGQSAGAGSVCWILASPAAKGLIQGAVIESIRDCANIPKSDALASGESFIKTIGCADDKDRAACLRSRSPAEILDAQKASSATWRPTSGGWAQPQPALEAYRGGNFNRIPVIFGNNQHETRAFTYEANDLTNQPVTKEDYEGYVRKTYAGKADDVLKTYASVEARSPGEAMANVSTDAGWACPTTGVVQALSKWVPTYVYEFRDETAPIRPYMTVPASFEIGSAHSSELPFVWGSDVMTPLTSKQQKLSKLMTGYWTSLASKKGIPGSGLPTWPAYGAQSPQRLLFLPGGETSLISEEQYQRDHHCGLFTPHG</sequence>
<dbReference type="InterPro" id="IPR050309">
    <property type="entry name" value="Type-B_Carboxylest/Lipase"/>
</dbReference>
<accession>A0AA87U668</accession>
<feature type="domain" description="Carboxylesterase type B" evidence="4">
    <location>
        <begin position="45"/>
        <end position="497"/>
    </location>
</feature>
<keyword evidence="3" id="KW-0732">Signal</keyword>
<dbReference type="Pfam" id="PF00135">
    <property type="entry name" value="COesterase"/>
    <property type="match status" value="1"/>
</dbReference>
<dbReference type="RefSeq" id="WP_015917984.1">
    <property type="nucleotide sequence ID" value="NZ_BAYX01000011.1"/>
</dbReference>
<keyword evidence="2 3" id="KW-0378">Hydrolase</keyword>
<evidence type="ECO:0000256" key="2">
    <source>
        <dbReference type="ARBA" id="ARBA00022801"/>
    </source>
</evidence>
<dbReference type="PROSITE" id="PS00122">
    <property type="entry name" value="CARBOXYLESTERASE_B_1"/>
    <property type="match status" value="1"/>
</dbReference>
<dbReference type="SUPFAM" id="SSF53474">
    <property type="entry name" value="alpha/beta-Hydrolases"/>
    <property type="match status" value="1"/>
</dbReference>